<dbReference type="RefSeq" id="WP_006370324.1">
    <property type="nucleotide sequence ID" value="NZ_JAAXPC010000006.1"/>
</dbReference>
<dbReference type="InterPro" id="IPR036188">
    <property type="entry name" value="FAD/NAD-bd_sf"/>
</dbReference>
<keyword evidence="5" id="KW-0521">NADP</keyword>
<evidence type="ECO:0000256" key="6">
    <source>
        <dbReference type="ARBA" id="ARBA00023002"/>
    </source>
</evidence>
<feature type="transmembrane region" description="Helical" evidence="7">
    <location>
        <begin position="265"/>
        <end position="287"/>
    </location>
</feature>
<dbReference type="GO" id="GO:0050661">
    <property type="term" value="F:NADP binding"/>
    <property type="evidence" value="ECO:0007669"/>
    <property type="project" value="InterPro"/>
</dbReference>
<gene>
    <name evidence="8" type="ORF">HGA05_12020</name>
</gene>
<evidence type="ECO:0000256" key="1">
    <source>
        <dbReference type="ARBA" id="ARBA00009183"/>
    </source>
</evidence>
<dbReference type="Gene3D" id="3.50.50.60">
    <property type="entry name" value="FAD/NAD(P)-binding domain"/>
    <property type="match status" value="4"/>
</dbReference>
<dbReference type="InterPro" id="IPR050346">
    <property type="entry name" value="FMO-like"/>
</dbReference>
<keyword evidence="4" id="KW-0274">FAD</keyword>
<keyword evidence="7" id="KW-0812">Transmembrane</keyword>
<name>A0A846WKW4_9ACTN</name>
<dbReference type="InterPro" id="IPR000960">
    <property type="entry name" value="Flavin_mOase"/>
</dbReference>
<dbReference type="GO" id="GO:0050660">
    <property type="term" value="F:flavin adenine dinucleotide binding"/>
    <property type="evidence" value="ECO:0007669"/>
    <property type="project" value="InterPro"/>
</dbReference>
<dbReference type="Proteomes" id="UP000563898">
    <property type="component" value="Unassembled WGS sequence"/>
</dbReference>
<reference evidence="8 9" key="1">
    <citation type="submission" date="2020-04" db="EMBL/GenBank/DDBJ databases">
        <title>MicrobeNet Type strains.</title>
        <authorList>
            <person name="Nicholson A.C."/>
        </authorList>
    </citation>
    <scope>NUCLEOTIDE SEQUENCE [LARGE SCALE GENOMIC DNA]</scope>
    <source>
        <strain evidence="8 9">ATCC BAA-14</strain>
    </source>
</reference>
<comment type="caution">
    <text evidence="8">The sequence shown here is derived from an EMBL/GenBank/DDBJ whole genome shotgun (WGS) entry which is preliminary data.</text>
</comment>
<evidence type="ECO:0000256" key="4">
    <source>
        <dbReference type="ARBA" id="ARBA00022827"/>
    </source>
</evidence>
<dbReference type="Pfam" id="PF00743">
    <property type="entry name" value="FMO-like"/>
    <property type="match status" value="2"/>
</dbReference>
<dbReference type="InterPro" id="IPR020946">
    <property type="entry name" value="Flavin_mOase-like"/>
</dbReference>
<evidence type="ECO:0000256" key="5">
    <source>
        <dbReference type="ARBA" id="ARBA00022857"/>
    </source>
</evidence>
<evidence type="ECO:0000313" key="9">
    <source>
        <dbReference type="Proteomes" id="UP000563898"/>
    </source>
</evidence>
<comment type="similarity">
    <text evidence="1">Belongs to the FMO family.</text>
</comment>
<dbReference type="AlphaFoldDB" id="A0A846WKW4"/>
<dbReference type="SUPFAM" id="SSF51905">
    <property type="entry name" value="FAD/NAD(P)-binding domain"/>
    <property type="match status" value="2"/>
</dbReference>
<dbReference type="EMBL" id="JAAXPC010000006">
    <property type="protein sequence ID" value="NKY02305.1"/>
    <property type="molecule type" value="Genomic_DNA"/>
</dbReference>
<dbReference type="PIRSF" id="PIRSF000332">
    <property type="entry name" value="FMO"/>
    <property type="match status" value="1"/>
</dbReference>
<dbReference type="GO" id="GO:0004499">
    <property type="term" value="F:N,N-dimethylaniline monooxygenase activity"/>
    <property type="evidence" value="ECO:0007669"/>
    <property type="project" value="InterPro"/>
</dbReference>
<evidence type="ECO:0000256" key="3">
    <source>
        <dbReference type="ARBA" id="ARBA00022630"/>
    </source>
</evidence>
<accession>A0A846WKW4</accession>
<keyword evidence="3" id="KW-0285">Flavoprotein</keyword>
<proteinExistence type="inferred from homology"/>
<evidence type="ECO:0000256" key="7">
    <source>
        <dbReference type="SAM" id="Phobius"/>
    </source>
</evidence>
<sequence>MKVCVVGAGPCGLTTIKQLLDEGHEVVCFEKNPDVGGIWLRDADGADAAQMKAYDTLMLTISMKLMAYSDHPHVSDGSRGEREFYSRAQYFDYLKGYAERFGLLEHIRAGHEVVDVTRDGTTWRVDVRDAGGAAGAVRAERFDAVAVCSGPFATPNRDIAELEGFTGEIVHSSEYRNNERFRGKRVLIVGLAESGADIVREVGDVAAAATLSIRSYNYLLPRIMNGDRTTDHGTVRSHHHEMLRRSSDEPFVLDTFWGTSTIAKAVFLAVSVVLGVVTTALGAVRVATERLVPARRRPKSALNPMGEPMFPPKLDVGTVHDDANFELIRTWNRRSHPDGSWAQRTIFCKNVSFIPHLVSGRVTLNDRGLTHSQGTAITFGDGTSAEFDTVVLCTGFTKESLSIGDLQVKDGNVRNLYKHFLHPEHQGTVAFIGFVRPFSGGIPVCAEMQARYFARVLSGTLTPPADIDERIGREKEWEEYWTALSPRHTEAIPSQVLYLDALAREIGCLIPMRMMLTNPKLFIQLWFGSFNPSCYRVVGPHNLGDAALTDLYSELVDNRREMAFRMSMLQLMPTHIHPEHMM</sequence>
<evidence type="ECO:0000256" key="2">
    <source>
        <dbReference type="ARBA" id="ARBA00010139"/>
    </source>
</evidence>
<dbReference type="PRINTS" id="PR00370">
    <property type="entry name" value="FMOXYGENASE"/>
</dbReference>
<keyword evidence="7" id="KW-0472">Membrane</keyword>
<evidence type="ECO:0000313" key="8">
    <source>
        <dbReference type="EMBL" id="NKY02305.1"/>
    </source>
</evidence>
<organism evidence="8 9">
    <name type="scientific">Gordonia polyisoprenivorans</name>
    <dbReference type="NCBI Taxonomy" id="84595"/>
    <lineage>
        <taxon>Bacteria</taxon>
        <taxon>Bacillati</taxon>
        <taxon>Actinomycetota</taxon>
        <taxon>Actinomycetes</taxon>
        <taxon>Mycobacteriales</taxon>
        <taxon>Gordoniaceae</taxon>
        <taxon>Gordonia</taxon>
    </lineage>
</organism>
<keyword evidence="6" id="KW-0560">Oxidoreductase</keyword>
<protein>
    <submittedName>
        <fullName evidence="8">NAD(P)-binding domain-containing protein</fullName>
    </submittedName>
</protein>
<dbReference type="PANTHER" id="PTHR23023">
    <property type="entry name" value="DIMETHYLANILINE MONOOXYGENASE"/>
    <property type="match status" value="1"/>
</dbReference>
<keyword evidence="7" id="KW-1133">Transmembrane helix</keyword>
<comment type="similarity">
    <text evidence="2">Belongs to the FAD-binding monooxygenase family.</text>
</comment>